<dbReference type="GO" id="GO:0005886">
    <property type="term" value="C:plasma membrane"/>
    <property type="evidence" value="ECO:0000318"/>
    <property type="project" value="GO_Central"/>
</dbReference>
<dbReference type="GeneID" id="108697455"/>
<dbReference type="PROSITE" id="PS51450">
    <property type="entry name" value="LRR"/>
    <property type="match status" value="2"/>
</dbReference>
<dbReference type="InterPro" id="IPR035897">
    <property type="entry name" value="Toll_tir_struct_dom_sf"/>
</dbReference>
<dbReference type="FunFam" id="3.40.50.10140:FF:000001">
    <property type="entry name" value="Toll-like receptor 2"/>
    <property type="match status" value="1"/>
</dbReference>
<dbReference type="GO" id="GO:0006954">
    <property type="term" value="P:inflammatory response"/>
    <property type="evidence" value="ECO:0000318"/>
    <property type="project" value="GO_Central"/>
</dbReference>
<dbReference type="SMART" id="SM00369">
    <property type="entry name" value="LRR_TYP"/>
    <property type="match status" value="7"/>
</dbReference>
<dbReference type="AlphaFoldDB" id="A0A8J0TDZ3"/>
<keyword evidence="6" id="KW-0732">Signal</keyword>
<dbReference type="KEGG" id="xla:108697455"/>
<dbReference type="GO" id="GO:0045087">
    <property type="term" value="P:innate immune response"/>
    <property type="evidence" value="ECO:0007669"/>
    <property type="project" value="UniProtKB-KW"/>
</dbReference>
<comment type="similarity">
    <text evidence="2">Belongs to the Toll-like receptor family.</text>
</comment>
<comment type="subcellular location">
    <subcellularLocation>
        <location evidence="1">Membrane</location>
        <topology evidence="1">Single-pass type I membrane protein</topology>
    </subcellularLocation>
</comment>
<protein>
    <submittedName>
        <fullName evidence="17">Toll-like receptor 13</fullName>
    </submittedName>
</protein>
<feature type="domain" description="TIR" evidence="15">
    <location>
        <begin position="743"/>
        <end position="886"/>
    </location>
</feature>
<keyword evidence="12" id="KW-0325">Glycoprotein</keyword>
<gene>
    <name evidence="17" type="primary">LOC108697455</name>
</gene>
<evidence type="ECO:0000256" key="12">
    <source>
        <dbReference type="ARBA" id="ARBA00023180"/>
    </source>
</evidence>
<evidence type="ECO:0000313" key="17">
    <source>
        <dbReference type="RefSeq" id="XP_018082989.1"/>
    </source>
</evidence>
<keyword evidence="13" id="KW-0395">Inflammatory response</keyword>
<dbReference type="PANTHER" id="PTHR24365:SF545">
    <property type="entry name" value="TOLL-LIKE RECEPTOR 12"/>
    <property type="match status" value="1"/>
</dbReference>
<keyword evidence="9 14" id="KW-1133">Transmembrane helix</keyword>
<keyword evidence="11" id="KW-0675">Receptor</keyword>
<accession>A0A8J0TDZ3</accession>
<evidence type="ECO:0000256" key="13">
    <source>
        <dbReference type="ARBA" id="ARBA00023198"/>
    </source>
</evidence>
<evidence type="ECO:0000256" key="8">
    <source>
        <dbReference type="ARBA" id="ARBA00022859"/>
    </source>
</evidence>
<dbReference type="InterPro" id="IPR032675">
    <property type="entry name" value="LRR_dom_sf"/>
</dbReference>
<dbReference type="Pfam" id="PF01582">
    <property type="entry name" value="TIR"/>
    <property type="match status" value="1"/>
</dbReference>
<dbReference type="InterPro" id="IPR000157">
    <property type="entry name" value="TIR_dom"/>
</dbReference>
<keyword evidence="4" id="KW-0433">Leucine-rich repeat</keyword>
<dbReference type="InterPro" id="IPR003591">
    <property type="entry name" value="Leu-rich_rpt_typical-subtyp"/>
</dbReference>
<evidence type="ECO:0000256" key="10">
    <source>
        <dbReference type="ARBA" id="ARBA00023136"/>
    </source>
</evidence>
<dbReference type="OrthoDB" id="1081807at2759"/>
<evidence type="ECO:0000256" key="4">
    <source>
        <dbReference type="ARBA" id="ARBA00022614"/>
    </source>
</evidence>
<dbReference type="PANTHER" id="PTHR24365">
    <property type="entry name" value="TOLL-LIKE RECEPTOR"/>
    <property type="match status" value="1"/>
</dbReference>
<dbReference type="Proteomes" id="UP000186698">
    <property type="component" value="Chromosome 7S"/>
</dbReference>
<dbReference type="Pfam" id="PF13855">
    <property type="entry name" value="LRR_8"/>
    <property type="match status" value="1"/>
</dbReference>
<evidence type="ECO:0000256" key="9">
    <source>
        <dbReference type="ARBA" id="ARBA00022989"/>
    </source>
</evidence>
<dbReference type="SUPFAM" id="SSF52200">
    <property type="entry name" value="Toll/Interleukin receptor TIR domain"/>
    <property type="match status" value="1"/>
</dbReference>
<evidence type="ECO:0000256" key="3">
    <source>
        <dbReference type="ARBA" id="ARBA00022588"/>
    </source>
</evidence>
<dbReference type="SUPFAM" id="SSF52058">
    <property type="entry name" value="L domain-like"/>
    <property type="match status" value="2"/>
</dbReference>
<dbReference type="InterPro" id="IPR001611">
    <property type="entry name" value="Leu-rich_rpt"/>
</dbReference>
<dbReference type="RefSeq" id="XP_018082989.1">
    <property type="nucleotide sequence ID" value="XM_018227500.2"/>
</dbReference>
<evidence type="ECO:0000259" key="15">
    <source>
        <dbReference type="PROSITE" id="PS50104"/>
    </source>
</evidence>
<keyword evidence="16" id="KW-1185">Reference proteome</keyword>
<keyword evidence="8" id="KW-0391">Immunity</keyword>
<evidence type="ECO:0000256" key="1">
    <source>
        <dbReference type="ARBA" id="ARBA00004479"/>
    </source>
</evidence>
<dbReference type="Gene3D" id="3.80.10.10">
    <property type="entry name" value="Ribonuclease Inhibitor"/>
    <property type="match status" value="4"/>
</dbReference>
<evidence type="ECO:0000256" key="5">
    <source>
        <dbReference type="ARBA" id="ARBA00022692"/>
    </source>
</evidence>
<dbReference type="GO" id="GO:0038023">
    <property type="term" value="F:signaling receptor activity"/>
    <property type="evidence" value="ECO:0000318"/>
    <property type="project" value="GO_Central"/>
</dbReference>
<keyword evidence="10 14" id="KW-0472">Membrane</keyword>
<evidence type="ECO:0000256" key="11">
    <source>
        <dbReference type="ARBA" id="ARBA00023170"/>
    </source>
</evidence>
<dbReference type="SMART" id="SM00255">
    <property type="entry name" value="TIR"/>
    <property type="match status" value="1"/>
</dbReference>
<sequence>MFNCLHDYEANFTLATYCELKYGKSDLHQLLVEVPVATDWLCLSLYNITVKTEIFSRLTNLRALYVYGKFVLQPGSFINLPQLSALWIELWVAPTSEFSVGNVDLKGLSTIKHLRLSGIGLSAFNKTRFEDLHQLDDLALENNDIRSFSSVTKKLTNLTSLKTLSIIESIAELSAEDCLPGEFFSIISLNVNPILSFENNSLCNFPQLTSFKATVNDIETVFRSGLKKVDSISFPYSQLSNFQICFYVAFFKVMELNMSNNYIKYIETSNGSCITLRILDLSFNEIQKVSFKQMEDLKTVMDLNLSYNQIKVLNVCSYDNSSYVKMDLLSLNASSNDLTRLRQRQFACLKNLRKLNLDHNYIHTIENCAFCGLENLEVLNLEYNKMHEIGDDDFKNLFWLKQLNLKENELNELDYWAFQDLLQLEEISLTFADDVKEMSWTRYIANTLKKLSLKANGNYVMLASSDVTQLQQLEYLELEADMMSIDDCFSFPFSRIRELRLSNTCEFMCLDPMVQALEKFINVESLYINANFKQYSKVNMLNSTLKNLAKLEFFILESTENAVTSSLVNANEFFCGLINLKTLYLKSSGIEDFSSEVMFQDLKSLTVLIIEDQNIKELKENVFSPMHELKYIFMPESSFSCSCKLSWINQWLAFNKQISFIDYNRKTCSVKEQSQYYNLVDFTNEHCNEGVEFIIFIGSSVTISIFIIISLLQESIWWYMQYMFYTTKCWLYHRRKTRVREEYQYDVFVSYNSHDEQWVIEQFLPNLEEHGPPFFKVCIHNRDFEIGRDIVDNIVDCIYKSRWTICLISHSYLQSSWCSVEMRMAIYRLVAESKDSLIIIFLHNISREKLHYHHKLTKLMQEKTYLSWPDDAKSQQLFWARLRKVIGGEVERDHNL</sequence>
<feature type="transmembrane region" description="Helical" evidence="14">
    <location>
        <begin position="693"/>
        <end position="712"/>
    </location>
</feature>
<keyword evidence="3" id="KW-0399">Innate immunity</keyword>
<evidence type="ECO:0000256" key="6">
    <source>
        <dbReference type="ARBA" id="ARBA00022729"/>
    </source>
</evidence>
<reference evidence="17" key="1">
    <citation type="submission" date="2025-08" db="UniProtKB">
        <authorList>
            <consortium name="RefSeq"/>
        </authorList>
    </citation>
    <scope>IDENTIFICATION</scope>
    <source>
        <strain evidence="17">J_2021</strain>
        <tissue evidence="17">Erythrocytes</tissue>
    </source>
</reference>
<evidence type="ECO:0000256" key="7">
    <source>
        <dbReference type="ARBA" id="ARBA00022737"/>
    </source>
</evidence>
<evidence type="ECO:0000256" key="2">
    <source>
        <dbReference type="ARBA" id="ARBA00009634"/>
    </source>
</evidence>
<keyword evidence="7" id="KW-0677">Repeat</keyword>
<dbReference type="PROSITE" id="PS50104">
    <property type="entry name" value="TIR"/>
    <property type="match status" value="1"/>
</dbReference>
<evidence type="ECO:0000313" key="16">
    <source>
        <dbReference type="Proteomes" id="UP000186698"/>
    </source>
</evidence>
<name>A0A8J0TDZ3_XENLA</name>
<dbReference type="GO" id="GO:0002224">
    <property type="term" value="P:toll-like receptor signaling pathway"/>
    <property type="evidence" value="ECO:0000318"/>
    <property type="project" value="GO_Central"/>
</dbReference>
<proteinExistence type="inferred from homology"/>
<organism evidence="16 17">
    <name type="scientific">Xenopus laevis</name>
    <name type="common">African clawed frog</name>
    <dbReference type="NCBI Taxonomy" id="8355"/>
    <lineage>
        <taxon>Eukaryota</taxon>
        <taxon>Metazoa</taxon>
        <taxon>Chordata</taxon>
        <taxon>Craniata</taxon>
        <taxon>Vertebrata</taxon>
        <taxon>Euteleostomi</taxon>
        <taxon>Amphibia</taxon>
        <taxon>Batrachia</taxon>
        <taxon>Anura</taxon>
        <taxon>Pipoidea</taxon>
        <taxon>Pipidae</taxon>
        <taxon>Xenopodinae</taxon>
        <taxon>Xenopus</taxon>
        <taxon>Xenopus</taxon>
    </lineage>
</organism>
<dbReference type="Gene3D" id="3.40.50.10140">
    <property type="entry name" value="Toll/interleukin-1 receptor homology (TIR) domain"/>
    <property type="match status" value="1"/>
</dbReference>
<keyword evidence="5 14" id="KW-0812">Transmembrane</keyword>
<evidence type="ECO:0000256" key="14">
    <source>
        <dbReference type="SAM" id="Phobius"/>
    </source>
</evidence>